<gene>
    <name evidence="2" type="ORF">P43SY_011582</name>
</gene>
<protein>
    <submittedName>
        <fullName evidence="2">Uncharacterized protein</fullName>
    </submittedName>
</protein>
<evidence type="ECO:0000313" key="3">
    <source>
        <dbReference type="Proteomes" id="UP001209570"/>
    </source>
</evidence>
<dbReference type="EMBL" id="JAKCXM010003296">
    <property type="protein sequence ID" value="KAJ0389693.1"/>
    <property type="molecule type" value="Genomic_DNA"/>
</dbReference>
<evidence type="ECO:0000313" key="2">
    <source>
        <dbReference type="EMBL" id="KAJ0389693.1"/>
    </source>
</evidence>
<sequence>MDAGAEANDDVSFHWDRDYGLEAEYRVNLHPHIGTVTYLSDVGGPTIVLDRVSPVQTGSDDCGAGEIAKGYLSRPMLGKHISFDGRLLHGAPGDLADMFASEREVPAAAAAAAVGSKRKDVPSMARRVTFLVNVWLNHKPIESDPLPEEDLEKLVSKMNSDVRFEFESAETRQSPEEQIRSVDSDAAIADKGKDAITLLDLTPASRSEEDAAGVEL</sequence>
<evidence type="ECO:0000256" key="1">
    <source>
        <dbReference type="SAM" id="MobiDB-lite"/>
    </source>
</evidence>
<reference evidence="2" key="1">
    <citation type="submission" date="2021-12" db="EMBL/GenBank/DDBJ databases">
        <title>Prjna785345.</title>
        <authorList>
            <person name="Rujirawat T."/>
            <person name="Krajaejun T."/>
        </authorList>
    </citation>
    <scope>NUCLEOTIDE SEQUENCE</scope>
    <source>
        <strain evidence="2">Pi057C3</strain>
    </source>
</reference>
<name>A0AAD5LR23_PYTIN</name>
<keyword evidence="3" id="KW-1185">Reference proteome</keyword>
<dbReference type="AlphaFoldDB" id="A0AAD5LR23"/>
<dbReference type="Proteomes" id="UP001209570">
    <property type="component" value="Unassembled WGS sequence"/>
</dbReference>
<organism evidence="2 3">
    <name type="scientific">Pythium insidiosum</name>
    <name type="common">Pythiosis disease agent</name>
    <dbReference type="NCBI Taxonomy" id="114742"/>
    <lineage>
        <taxon>Eukaryota</taxon>
        <taxon>Sar</taxon>
        <taxon>Stramenopiles</taxon>
        <taxon>Oomycota</taxon>
        <taxon>Peronosporomycetes</taxon>
        <taxon>Pythiales</taxon>
        <taxon>Pythiaceae</taxon>
        <taxon>Pythium</taxon>
    </lineage>
</organism>
<accession>A0AAD5LR23</accession>
<feature type="region of interest" description="Disordered" evidence="1">
    <location>
        <begin position="166"/>
        <end position="186"/>
    </location>
</feature>
<comment type="caution">
    <text evidence="2">The sequence shown here is derived from an EMBL/GenBank/DDBJ whole genome shotgun (WGS) entry which is preliminary data.</text>
</comment>
<proteinExistence type="predicted"/>